<name>A0A9D7XIN4_9BACT</name>
<organism evidence="1 2">
    <name type="scientific">Candidatus Defluviibacterium haderslevense</name>
    <dbReference type="NCBI Taxonomy" id="2981993"/>
    <lineage>
        <taxon>Bacteria</taxon>
        <taxon>Pseudomonadati</taxon>
        <taxon>Bacteroidota</taxon>
        <taxon>Saprospiria</taxon>
        <taxon>Saprospirales</taxon>
        <taxon>Saprospiraceae</taxon>
        <taxon>Candidatus Defluviibacterium</taxon>
    </lineage>
</organism>
<gene>
    <name evidence="1" type="ORF">IPO85_15830</name>
</gene>
<accession>A0A9D7XIN4</accession>
<comment type="caution">
    <text evidence="1">The sequence shown here is derived from an EMBL/GenBank/DDBJ whole genome shotgun (WGS) entry which is preliminary data.</text>
</comment>
<protein>
    <submittedName>
        <fullName evidence="1">Uncharacterized protein</fullName>
    </submittedName>
</protein>
<dbReference type="AlphaFoldDB" id="A0A9D7XIN4"/>
<dbReference type="EMBL" id="JADKFW010000014">
    <property type="protein sequence ID" value="MBK9718947.1"/>
    <property type="molecule type" value="Genomic_DNA"/>
</dbReference>
<evidence type="ECO:0000313" key="2">
    <source>
        <dbReference type="Proteomes" id="UP000808349"/>
    </source>
</evidence>
<dbReference type="Proteomes" id="UP000808349">
    <property type="component" value="Unassembled WGS sequence"/>
</dbReference>
<evidence type="ECO:0000313" key="1">
    <source>
        <dbReference type="EMBL" id="MBK9718947.1"/>
    </source>
</evidence>
<sequence length="183" mass="20692">MKYKLIIILGMLTFLNNPTGFCQSLSNEVGIRIGGYGGYSFVFKKEQSENIFRRVRINAGKIDFKKNNNIQSYNLLASVTMGIEKRASLTNNFYIFHGWEPGLTFGFSGDKELKSIQINPFVGYVFGFMYNLNDKFIIGIETLPNIYINTSINPVQGEKADTNLSAGFDFNSNLIALNLAYRF</sequence>
<proteinExistence type="predicted"/>
<reference evidence="1 2" key="1">
    <citation type="submission" date="2020-10" db="EMBL/GenBank/DDBJ databases">
        <title>Connecting structure to function with the recovery of over 1000 high-quality activated sludge metagenome-assembled genomes encoding full-length rRNA genes using long-read sequencing.</title>
        <authorList>
            <person name="Singleton C.M."/>
            <person name="Petriglieri F."/>
            <person name="Kristensen J.M."/>
            <person name="Kirkegaard R.H."/>
            <person name="Michaelsen T.Y."/>
            <person name="Andersen M.H."/>
            <person name="Karst S.M."/>
            <person name="Dueholm M.S."/>
            <person name="Nielsen P.H."/>
            <person name="Albertsen M."/>
        </authorList>
    </citation>
    <scope>NUCLEOTIDE SEQUENCE [LARGE SCALE GENOMIC DNA]</scope>
    <source>
        <strain evidence="1">Ribe_18-Q3-R11-54_BAT3C.373</strain>
    </source>
</reference>